<evidence type="ECO:0000313" key="3">
    <source>
        <dbReference type="EMBL" id="MBB6477671.1"/>
    </source>
</evidence>
<evidence type="ECO:0000256" key="1">
    <source>
        <dbReference type="SAM" id="MobiDB-lite"/>
    </source>
</evidence>
<name>A0A841R2S4_9FIRM</name>
<dbReference type="EMBL" id="JACHHI010000003">
    <property type="protein sequence ID" value="MBB6477671.1"/>
    <property type="molecule type" value="Genomic_DNA"/>
</dbReference>
<dbReference type="GeneID" id="93485970"/>
<accession>A0A841R2S4</accession>
<organism evidence="3 4">
    <name type="scientific">Negativicoccus succinicivorans</name>
    <dbReference type="NCBI Taxonomy" id="620903"/>
    <lineage>
        <taxon>Bacteria</taxon>
        <taxon>Bacillati</taxon>
        <taxon>Bacillota</taxon>
        <taxon>Negativicutes</taxon>
        <taxon>Veillonellales</taxon>
        <taxon>Veillonellaceae</taxon>
        <taxon>Negativicoccus</taxon>
    </lineage>
</organism>
<dbReference type="RefSeq" id="WP_159822607.1">
    <property type="nucleotide sequence ID" value="NZ_CABWNB010000002.1"/>
</dbReference>
<proteinExistence type="predicted"/>
<protein>
    <submittedName>
        <fullName evidence="3">Uncharacterized protein</fullName>
    </submittedName>
</protein>
<evidence type="ECO:0000313" key="4">
    <source>
        <dbReference type="Proteomes" id="UP000591941"/>
    </source>
</evidence>
<comment type="caution">
    <text evidence="3">The sequence shown here is derived from an EMBL/GenBank/DDBJ whole genome shotgun (WGS) entry which is preliminary data.</text>
</comment>
<keyword evidence="2" id="KW-0732">Signal</keyword>
<feature type="compositionally biased region" description="Basic and acidic residues" evidence="1">
    <location>
        <begin position="41"/>
        <end position="59"/>
    </location>
</feature>
<feature type="signal peptide" evidence="2">
    <location>
        <begin position="1"/>
        <end position="23"/>
    </location>
</feature>
<gene>
    <name evidence="3" type="ORF">HNR45_000704</name>
</gene>
<keyword evidence="4" id="KW-1185">Reference proteome</keyword>
<feature type="region of interest" description="Disordered" evidence="1">
    <location>
        <begin position="41"/>
        <end position="64"/>
    </location>
</feature>
<sequence>MKKITTTLLAALMLLSATPSAYALETPANETTRVQRVMTKETRTETVTHTEERTKETRHGHSVRVQPPAGKVQLGFDGVAETGFEKWTNAAMSVFSIFKKSPVKKAKQPLLPALKEQDLPYFEISKMHGHKRTTGITTTVTKEQTTIYPGLPMDTKPQSEDPFERMIRDFGPESVKR</sequence>
<feature type="chain" id="PRO_5032921217" evidence="2">
    <location>
        <begin position="24"/>
        <end position="177"/>
    </location>
</feature>
<dbReference type="AlphaFoldDB" id="A0A841R2S4"/>
<reference evidence="3 4" key="1">
    <citation type="submission" date="2020-08" db="EMBL/GenBank/DDBJ databases">
        <title>Genomic Encyclopedia of Type Strains, Phase IV (KMG-IV): sequencing the most valuable type-strain genomes for metagenomic binning, comparative biology and taxonomic classification.</title>
        <authorList>
            <person name="Goeker M."/>
        </authorList>
    </citation>
    <scope>NUCLEOTIDE SEQUENCE [LARGE SCALE GENOMIC DNA]</scope>
    <source>
        <strain evidence="3 4">DSM 21255</strain>
    </source>
</reference>
<evidence type="ECO:0000256" key="2">
    <source>
        <dbReference type="SAM" id="SignalP"/>
    </source>
</evidence>
<dbReference type="Proteomes" id="UP000591941">
    <property type="component" value="Unassembled WGS sequence"/>
</dbReference>